<evidence type="ECO:0000256" key="4">
    <source>
        <dbReference type="ARBA" id="ARBA00022725"/>
    </source>
</evidence>
<keyword evidence="6" id="KW-0472">Membrane</keyword>
<evidence type="ECO:0000256" key="11">
    <source>
        <dbReference type="ARBA" id="ARBA00038679"/>
    </source>
</evidence>
<keyword evidence="4" id="KW-0552">Olfaction</keyword>
<evidence type="ECO:0000256" key="10">
    <source>
        <dbReference type="ARBA" id="ARBA00037946"/>
    </source>
</evidence>
<dbReference type="OMA" id="GCYFMFH"/>
<reference evidence="13" key="1">
    <citation type="journal article" date="2014" name="Genome Biol.">
        <title>Genome analysis of a major urban malaria vector mosquito, Anopheles stephensi.</title>
        <authorList>
            <person name="Jiang X."/>
            <person name="Peery A."/>
            <person name="Hall A.B."/>
            <person name="Sharma A."/>
            <person name="Chen X.G."/>
            <person name="Waterhouse R.M."/>
            <person name="Komissarov A."/>
            <person name="Riehle M.M."/>
            <person name="Shouche Y."/>
            <person name="Sharakhova M.V."/>
            <person name="Lawson D."/>
            <person name="Pakpour N."/>
            <person name="Arensburger P."/>
            <person name="Davidson V.L."/>
            <person name="Eiglmeier K."/>
            <person name="Emrich S."/>
            <person name="George P."/>
            <person name="Kennedy R.C."/>
            <person name="Mane S.P."/>
            <person name="Maslen G."/>
            <person name="Oringanje C."/>
            <person name="Qi Y."/>
            <person name="Settlage R."/>
            <person name="Tojo M."/>
            <person name="Tubio J.M."/>
            <person name="Unger M.F."/>
            <person name="Wang B."/>
            <person name="Vernick K.D."/>
            <person name="Ribeiro J.M."/>
            <person name="James A.A."/>
            <person name="Michel K."/>
            <person name="Riehle M.A."/>
            <person name="Luckhart S."/>
            <person name="Sharakhov I.V."/>
            <person name="Tu Z."/>
        </authorList>
    </citation>
    <scope>NUCLEOTIDE SEQUENCE [LARGE SCALE GENOMIC DNA]</scope>
    <source>
        <strain evidence="13">Indian</strain>
    </source>
</reference>
<evidence type="ECO:0000256" key="6">
    <source>
        <dbReference type="ARBA" id="ARBA00023136"/>
    </source>
</evidence>
<dbReference type="VEuPathDB" id="VectorBase:ASTEI20_042234"/>
<evidence type="ECO:0000256" key="3">
    <source>
        <dbReference type="ARBA" id="ARBA00022692"/>
    </source>
</evidence>
<dbReference type="InterPro" id="IPR004117">
    <property type="entry name" value="7tm6_olfct_rcpt"/>
</dbReference>
<keyword evidence="8" id="KW-0807">Transducer</keyword>
<dbReference type="VEuPathDB" id="VectorBase:ASTEI03250"/>
<evidence type="ECO:0000256" key="2">
    <source>
        <dbReference type="ARBA" id="ARBA00022606"/>
    </source>
</evidence>
<evidence type="ECO:0000313" key="13">
    <source>
        <dbReference type="Proteomes" id="UP000076408"/>
    </source>
</evidence>
<sequence>MKIETQKTWSTVDKYRWSEYIRPVRMTVWTWRICGLYNAKPQTPLYRAYRIVFNVVLMVVYLFTLSFNMFVMQTFEQLVLYIMYIVFTEIVMVLKALITYYKFDQICYLYRQTLDSDFKPVDAEEEQLHRKGIGEINYYFYLYITTTHLAIASSLLYLLHQDYRMPYFPWVMGIAYGSTERLNFGIMFAYQVVGMYFHMLINVAIDVQLCYFLGMIGIQLDVLGKRFRMIQTSEQFGNSFMTLINQYQKLHKMTRNIEQLYSPAFFAQFSASGLVICATAFKTSSMFNVYELTAIQNLLYMLAMMFQMFLPCRFGNEVTRKSHLLRTSIYSSRWFEMGLYDRKTVHMLLQRMNKPLTLKAYYFFNYNLQAYTTTLNMAYSVYALLQRNALKKS</sequence>
<name>A0A182Y464_ANOST</name>
<keyword evidence="3" id="KW-0812">Transmembrane</keyword>
<dbReference type="PANTHER" id="PTHR21137:SF37">
    <property type="entry name" value="ODORANT RECEPTOR 46A, ISOFORM B-RELATED"/>
    <property type="match status" value="1"/>
</dbReference>
<dbReference type="VEuPathDB" id="VectorBase:ASTE002068"/>
<evidence type="ECO:0000256" key="5">
    <source>
        <dbReference type="ARBA" id="ARBA00022989"/>
    </source>
</evidence>
<evidence type="ECO:0000256" key="7">
    <source>
        <dbReference type="ARBA" id="ARBA00023170"/>
    </source>
</evidence>
<organism evidence="12 13">
    <name type="scientific">Anopheles stephensi</name>
    <name type="common">Indo-Pakistan malaria mosquito</name>
    <dbReference type="NCBI Taxonomy" id="30069"/>
    <lineage>
        <taxon>Eukaryota</taxon>
        <taxon>Metazoa</taxon>
        <taxon>Ecdysozoa</taxon>
        <taxon>Arthropoda</taxon>
        <taxon>Hexapoda</taxon>
        <taxon>Insecta</taxon>
        <taxon>Pterygota</taxon>
        <taxon>Neoptera</taxon>
        <taxon>Endopterygota</taxon>
        <taxon>Diptera</taxon>
        <taxon>Nematocera</taxon>
        <taxon>Culicoidea</taxon>
        <taxon>Culicidae</taxon>
        <taxon>Anophelinae</taxon>
        <taxon>Anopheles</taxon>
    </lineage>
</organism>
<dbReference type="GO" id="GO:0007165">
    <property type="term" value="P:signal transduction"/>
    <property type="evidence" value="ECO:0007669"/>
    <property type="project" value="UniProtKB-KW"/>
</dbReference>
<evidence type="ECO:0000256" key="1">
    <source>
        <dbReference type="ARBA" id="ARBA00004141"/>
    </source>
</evidence>
<evidence type="ECO:0000256" key="9">
    <source>
        <dbReference type="ARBA" id="ARBA00037764"/>
    </source>
</evidence>
<keyword evidence="13" id="KW-1185">Reference proteome</keyword>
<reference evidence="12" key="2">
    <citation type="submission" date="2020-05" db="UniProtKB">
        <authorList>
            <consortium name="EnsemblMetazoa"/>
        </authorList>
    </citation>
    <scope>IDENTIFICATION</scope>
    <source>
        <strain evidence="12">Indian</strain>
    </source>
</reference>
<evidence type="ECO:0000313" key="12">
    <source>
        <dbReference type="EnsemblMetazoa" id="ASTEI03250-PA"/>
    </source>
</evidence>
<dbReference type="GO" id="GO:0004984">
    <property type="term" value="F:olfactory receptor activity"/>
    <property type="evidence" value="ECO:0007669"/>
    <property type="project" value="InterPro"/>
</dbReference>
<dbReference type="PANTHER" id="PTHR21137">
    <property type="entry name" value="ODORANT RECEPTOR"/>
    <property type="match status" value="1"/>
</dbReference>
<comment type="similarity">
    <text evidence="10">Belongs to the insect chemoreceptor superfamily. Heteromeric odorant receptor channel (TC 1.A.69) family. Or2a subfamily.</text>
</comment>
<evidence type="ECO:0000256" key="8">
    <source>
        <dbReference type="ARBA" id="ARBA00023224"/>
    </source>
</evidence>
<dbReference type="GO" id="GO:0005549">
    <property type="term" value="F:odorant binding"/>
    <property type="evidence" value="ECO:0007669"/>
    <property type="project" value="InterPro"/>
</dbReference>
<comment type="subcellular location">
    <subcellularLocation>
        <location evidence="1">Membrane</location>
        <topology evidence="1">Multi-pass membrane protein</topology>
    </subcellularLocation>
</comment>
<dbReference type="GO" id="GO:0005886">
    <property type="term" value="C:plasma membrane"/>
    <property type="evidence" value="ECO:0007669"/>
    <property type="project" value="TreeGrafter"/>
</dbReference>
<protein>
    <submittedName>
        <fullName evidence="12">Uncharacterized protein</fullName>
    </submittedName>
</protein>
<comment type="function">
    <text evidence="9">Odorant receptor which mediates acceptance or avoidance behavior, depending on its substrates. The odorant receptor repertoire encodes a large collection of odor stimuli that vary widely in identity, intensity, and duration. May form a complex with Orco to form odorant-sensing units, providing sensitive and prolonged odorant signaling and calcium permeability.</text>
</comment>
<comment type="subunit">
    <text evidence="11">Interacts with Orco. Complexes exist early in the endomembrane system in olfactory sensory neurons (OSNs), coupling these complexes to the conserved ciliary trafficking pathway.</text>
</comment>
<proteinExistence type="inferred from homology"/>
<keyword evidence="7" id="KW-0675">Receptor</keyword>
<dbReference type="EnsemblMetazoa" id="ASTEI03250-RA">
    <property type="protein sequence ID" value="ASTEI03250-PA"/>
    <property type="gene ID" value="ASTEI03250"/>
</dbReference>
<keyword evidence="5" id="KW-1133">Transmembrane helix</keyword>
<dbReference type="STRING" id="30069.A0A182Y464"/>
<accession>A0A182Y464</accession>
<dbReference type="Proteomes" id="UP000076408">
    <property type="component" value="Unassembled WGS sequence"/>
</dbReference>
<dbReference type="AlphaFoldDB" id="A0A182Y464"/>
<keyword evidence="2" id="KW-0716">Sensory transduction</keyword>
<dbReference type="Pfam" id="PF02949">
    <property type="entry name" value="7tm_6"/>
    <property type="match status" value="1"/>
</dbReference>